<evidence type="ECO:0000313" key="8">
    <source>
        <dbReference type="Proteomes" id="UP000321562"/>
    </source>
</evidence>
<dbReference type="InterPro" id="IPR019546">
    <property type="entry name" value="TAT_signal_bac_arc"/>
</dbReference>
<dbReference type="GO" id="GO:0042597">
    <property type="term" value="C:periplasmic space"/>
    <property type="evidence" value="ECO:0007669"/>
    <property type="project" value="UniProtKB-SubCell"/>
</dbReference>
<organism evidence="7 8">
    <name type="scientific">Paracoccus aurantiacus</name>
    <dbReference type="NCBI Taxonomy" id="2599412"/>
    <lineage>
        <taxon>Bacteria</taxon>
        <taxon>Pseudomonadati</taxon>
        <taxon>Pseudomonadota</taxon>
        <taxon>Alphaproteobacteria</taxon>
        <taxon>Rhodobacterales</taxon>
        <taxon>Paracoccaceae</taxon>
        <taxon>Paracoccus</taxon>
    </lineage>
</organism>
<evidence type="ECO:0000313" key="7">
    <source>
        <dbReference type="EMBL" id="TXB70498.1"/>
    </source>
</evidence>
<protein>
    <submittedName>
        <fullName evidence="7">Twin-arginine translocation signal domain-containing protein</fullName>
    </submittedName>
</protein>
<dbReference type="NCBIfam" id="TIGR01409">
    <property type="entry name" value="TAT_signal_seq"/>
    <property type="match status" value="1"/>
</dbReference>
<feature type="chain" id="PRO_5023135162" evidence="6">
    <location>
        <begin position="36"/>
        <end position="374"/>
    </location>
</feature>
<dbReference type="Pfam" id="PF03480">
    <property type="entry name" value="DctP"/>
    <property type="match status" value="1"/>
</dbReference>
<evidence type="ECO:0000256" key="2">
    <source>
        <dbReference type="ARBA" id="ARBA00022729"/>
    </source>
</evidence>
<dbReference type="InterPro" id="IPR006311">
    <property type="entry name" value="TAT_signal"/>
</dbReference>
<dbReference type="Gene3D" id="3.40.190.10">
    <property type="entry name" value="Periplasmic binding protein-like II"/>
    <property type="match status" value="1"/>
</dbReference>
<keyword evidence="5" id="KW-0479">Metal-binding</keyword>
<dbReference type="EMBL" id="VOPL01000001">
    <property type="protein sequence ID" value="TXB70498.1"/>
    <property type="molecule type" value="Genomic_DNA"/>
</dbReference>
<feature type="binding site" evidence="5">
    <location>
        <position position="223"/>
    </location>
    <ligand>
        <name>substrate</name>
    </ligand>
</feature>
<dbReference type="Proteomes" id="UP000321562">
    <property type="component" value="Unassembled WGS sequence"/>
</dbReference>
<dbReference type="RefSeq" id="WP_147095909.1">
    <property type="nucleotide sequence ID" value="NZ_JBHUFH010000002.1"/>
</dbReference>
<sequence length="374" mass="41242">MTDKSKLDRRRFLTHATIGGASAAAASTLAAPAIAQEMPTINWRMTSSFPKSLDTIYGGAEVLSQMVSDATDGKFKIQVFAAGELVPGLQAADAASEGTVDCCHTVSYYYWGKDPTWALGAAVPFALSARAHNAWQYHGGGIDLFNEFLATQNLFGLPGGNTGAQMGGWYRKEINTVDDLKGLKVRLGGFAGAVAEKLGVVPQQIAGGDIYPALEKGTIDGAEWVGPYDDQKLGFAKVAPYYYYPGWWEGGPTVHFLFNKEKYDGLPPVYQNILRTACQAEDADMLQKYDWKNPTALKELVASGAQLRPFPQDVLQAFYEAANEVYTELDASNENWNKIWTSIKAFRNDWYLYNQTAEYTYDTFMMIQQRNGTL</sequence>
<dbReference type="PIRSF" id="PIRSF039026">
    <property type="entry name" value="SiaP"/>
    <property type="match status" value="1"/>
</dbReference>
<comment type="subcellular location">
    <subcellularLocation>
        <location evidence="1">Periplasm</location>
    </subcellularLocation>
</comment>
<dbReference type="GO" id="GO:0046872">
    <property type="term" value="F:metal ion binding"/>
    <property type="evidence" value="ECO:0007669"/>
    <property type="project" value="UniProtKB-KW"/>
</dbReference>
<dbReference type="PANTHER" id="PTHR33376:SF5">
    <property type="entry name" value="EXTRACYTOPLASMIC SOLUTE RECEPTOR PROTEIN"/>
    <property type="match status" value="1"/>
</dbReference>
<comment type="caution">
    <text evidence="7">The sequence shown here is derived from an EMBL/GenBank/DDBJ whole genome shotgun (WGS) entry which is preliminary data.</text>
</comment>
<dbReference type="PROSITE" id="PS51318">
    <property type="entry name" value="TAT"/>
    <property type="match status" value="1"/>
</dbReference>
<dbReference type="Gene3D" id="3.40.190.170">
    <property type="entry name" value="Bacterial extracellular solute-binding protein, family 7"/>
    <property type="match status" value="1"/>
</dbReference>
<dbReference type="GO" id="GO:0031317">
    <property type="term" value="C:tripartite ATP-independent periplasmic transporter complex"/>
    <property type="evidence" value="ECO:0007669"/>
    <property type="project" value="InterPro"/>
</dbReference>
<dbReference type="GO" id="GO:0055085">
    <property type="term" value="P:transmembrane transport"/>
    <property type="evidence" value="ECO:0007669"/>
    <property type="project" value="InterPro"/>
</dbReference>
<evidence type="ECO:0000256" key="1">
    <source>
        <dbReference type="ARBA" id="ARBA00004418"/>
    </source>
</evidence>
<proteinExistence type="predicted"/>
<accession>A0A5C6S803</accession>
<feature type="binding site" evidence="4">
    <location>
        <position position="186"/>
    </location>
    <ligand>
        <name>substrate</name>
    </ligand>
</feature>
<evidence type="ECO:0000256" key="4">
    <source>
        <dbReference type="PIRSR" id="PIRSR039026-1"/>
    </source>
</evidence>
<feature type="signal peptide" evidence="6">
    <location>
        <begin position="1"/>
        <end position="35"/>
    </location>
</feature>
<dbReference type="GO" id="GO:0043177">
    <property type="term" value="F:organic acid binding"/>
    <property type="evidence" value="ECO:0007669"/>
    <property type="project" value="InterPro"/>
</dbReference>
<dbReference type="InterPro" id="IPR041722">
    <property type="entry name" value="TakP/all3028"/>
</dbReference>
<dbReference type="InterPro" id="IPR026289">
    <property type="entry name" value="SBP_TakP-like"/>
</dbReference>
<feature type="binding site" evidence="5">
    <location>
        <position position="249"/>
    </location>
    <ligand>
        <name>substrate</name>
    </ligand>
</feature>
<evidence type="ECO:0000256" key="5">
    <source>
        <dbReference type="PIRSR" id="PIRSR039026-2"/>
    </source>
</evidence>
<dbReference type="InterPro" id="IPR038404">
    <property type="entry name" value="TRAP_DctP_sf"/>
</dbReference>
<evidence type="ECO:0000256" key="3">
    <source>
        <dbReference type="ARBA" id="ARBA00022764"/>
    </source>
</evidence>
<dbReference type="CDD" id="cd13682">
    <property type="entry name" value="PBP2_TRAP_alpha-ketoacid"/>
    <property type="match status" value="1"/>
</dbReference>
<dbReference type="InterPro" id="IPR018389">
    <property type="entry name" value="DctP_fam"/>
</dbReference>
<dbReference type="NCBIfam" id="NF037995">
    <property type="entry name" value="TRAP_S1"/>
    <property type="match status" value="1"/>
</dbReference>
<keyword evidence="2 6" id="KW-0732">Signal</keyword>
<feature type="binding site" evidence="4">
    <location>
        <position position="165"/>
    </location>
    <ligand>
        <name>substrate</name>
    </ligand>
</feature>
<keyword evidence="3" id="KW-0574">Periplasm</keyword>
<dbReference type="PANTHER" id="PTHR33376">
    <property type="match status" value="1"/>
</dbReference>
<gene>
    <name evidence="7" type="ORF">FQV27_01070</name>
</gene>
<name>A0A5C6S803_9RHOB</name>
<dbReference type="AlphaFoldDB" id="A0A5C6S803"/>
<dbReference type="OrthoDB" id="9780733at2"/>
<evidence type="ECO:0000256" key="6">
    <source>
        <dbReference type="SAM" id="SignalP"/>
    </source>
</evidence>
<feature type="binding site" evidence="5">
    <location>
        <position position="224"/>
    </location>
    <ligand>
        <name>Na(+)</name>
        <dbReference type="ChEBI" id="CHEBI:29101"/>
    </ligand>
</feature>
<dbReference type="GO" id="GO:0015849">
    <property type="term" value="P:organic acid transport"/>
    <property type="evidence" value="ECO:0007669"/>
    <property type="project" value="InterPro"/>
</dbReference>
<reference evidence="7 8" key="1">
    <citation type="submission" date="2019-08" db="EMBL/GenBank/DDBJ databases">
        <authorList>
            <person name="Ye J."/>
        </authorList>
    </citation>
    <scope>NUCLEOTIDE SEQUENCE [LARGE SCALE GENOMIC DNA]</scope>
    <source>
        <strain evidence="7 8">TK008</strain>
    </source>
</reference>
<keyword evidence="8" id="KW-1185">Reference proteome</keyword>